<dbReference type="AlphaFoldDB" id="A0A815AXP7"/>
<organism evidence="4 6">
    <name type="scientific">Didymodactylos carnosus</name>
    <dbReference type="NCBI Taxonomy" id="1234261"/>
    <lineage>
        <taxon>Eukaryota</taxon>
        <taxon>Metazoa</taxon>
        <taxon>Spiralia</taxon>
        <taxon>Gnathifera</taxon>
        <taxon>Rotifera</taxon>
        <taxon>Eurotatoria</taxon>
        <taxon>Bdelloidea</taxon>
        <taxon>Philodinida</taxon>
        <taxon>Philodinidae</taxon>
        <taxon>Didymodactylos</taxon>
    </lineage>
</organism>
<proteinExistence type="predicted"/>
<dbReference type="InterPro" id="IPR036508">
    <property type="entry name" value="Chitin-bd_dom_sf"/>
</dbReference>
<evidence type="ECO:0000259" key="3">
    <source>
        <dbReference type="PROSITE" id="PS50940"/>
    </source>
</evidence>
<dbReference type="Proteomes" id="UP000681722">
    <property type="component" value="Unassembled WGS sequence"/>
</dbReference>
<dbReference type="GO" id="GO:0008061">
    <property type="term" value="F:chitin binding"/>
    <property type="evidence" value="ECO:0007669"/>
    <property type="project" value="InterPro"/>
</dbReference>
<dbReference type="SUPFAM" id="SSF57625">
    <property type="entry name" value="Invertebrate chitin-binding proteins"/>
    <property type="match status" value="1"/>
</dbReference>
<dbReference type="Pfam" id="PF01607">
    <property type="entry name" value="CBM_14"/>
    <property type="match status" value="1"/>
</dbReference>
<feature type="transmembrane region" description="Helical" evidence="2">
    <location>
        <begin position="179"/>
        <end position="199"/>
    </location>
</feature>
<gene>
    <name evidence="4" type="ORF">GPM918_LOCUS26698</name>
    <name evidence="5" type="ORF">SRO942_LOCUS26900</name>
</gene>
<dbReference type="Gene3D" id="3.20.20.80">
    <property type="entry name" value="Glycosidases"/>
    <property type="match status" value="1"/>
</dbReference>
<keyword evidence="2" id="KW-1133">Transmembrane helix</keyword>
<sequence length="281" mass="31516">MDLDDFTGESCGQGKNPLITTAKDIVNGGGPSSRPSTTRPSTTTPPDQTLTAKSYCLNSKEKQIYANISTACKSYYECLTTPAGKQITVTRKCPSNLLYSEDEKKCVKEKHVKCSTKFAIPVASSSSDCPWGVDYATEGGSMCKLNICNLIDQLKYNPSIIGSDYSERTRRKGIIKMRIFFVSNLNSIFIALITFVLIVNSISYPFRTWDFNPEQSELDQYFDNDPNQISKPSFEDDLLNFPDGDSGSLELKRRFCCMSSHHGKRQSRRSEKSSRDNMFII</sequence>
<dbReference type="Proteomes" id="UP000663829">
    <property type="component" value="Unassembled WGS sequence"/>
</dbReference>
<reference evidence="4" key="1">
    <citation type="submission" date="2021-02" db="EMBL/GenBank/DDBJ databases">
        <authorList>
            <person name="Nowell W R."/>
        </authorList>
    </citation>
    <scope>NUCLEOTIDE SEQUENCE</scope>
</reference>
<keyword evidence="6" id="KW-1185">Reference proteome</keyword>
<accession>A0A815AXP7</accession>
<keyword evidence="2" id="KW-0812">Transmembrane</keyword>
<feature type="region of interest" description="Disordered" evidence="1">
    <location>
        <begin position="1"/>
        <end position="49"/>
    </location>
</feature>
<dbReference type="EMBL" id="CAJOBC010019559">
    <property type="protein sequence ID" value="CAF4042372.1"/>
    <property type="molecule type" value="Genomic_DNA"/>
</dbReference>
<comment type="caution">
    <text evidence="4">The sequence shown here is derived from an EMBL/GenBank/DDBJ whole genome shotgun (WGS) entry which is preliminary data.</text>
</comment>
<evidence type="ECO:0000313" key="6">
    <source>
        <dbReference type="Proteomes" id="UP000663829"/>
    </source>
</evidence>
<evidence type="ECO:0000256" key="2">
    <source>
        <dbReference type="SAM" id="Phobius"/>
    </source>
</evidence>
<evidence type="ECO:0000313" key="5">
    <source>
        <dbReference type="EMBL" id="CAF4042372.1"/>
    </source>
</evidence>
<name>A0A815AXP7_9BILA</name>
<feature type="compositionally biased region" description="Low complexity" evidence="1">
    <location>
        <begin position="32"/>
        <end position="46"/>
    </location>
</feature>
<dbReference type="GO" id="GO:0005576">
    <property type="term" value="C:extracellular region"/>
    <property type="evidence" value="ECO:0007669"/>
    <property type="project" value="InterPro"/>
</dbReference>
<dbReference type="SMART" id="SM00494">
    <property type="entry name" value="ChtBD2"/>
    <property type="match status" value="1"/>
</dbReference>
<feature type="region of interest" description="Disordered" evidence="1">
    <location>
        <begin position="262"/>
        <end position="281"/>
    </location>
</feature>
<protein>
    <recommendedName>
        <fullName evidence="3">Chitin-binding type-2 domain-containing protein</fullName>
    </recommendedName>
</protein>
<feature type="domain" description="Chitin-binding type-2" evidence="3">
    <location>
        <begin position="53"/>
        <end position="116"/>
    </location>
</feature>
<evidence type="ECO:0000313" key="4">
    <source>
        <dbReference type="EMBL" id="CAF1262928.1"/>
    </source>
</evidence>
<evidence type="ECO:0000256" key="1">
    <source>
        <dbReference type="SAM" id="MobiDB-lite"/>
    </source>
</evidence>
<dbReference type="InterPro" id="IPR002557">
    <property type="entry name" value="Chitin-bd_dom"/>
</dbReference>
<keyword evidence="2" id="KW-0472">Membrane</keyword>
<dbReference type="PROSITE" id="PS50940">
    <property type="entry name" value="CHIT_BIND_II"/>
    <property type="match status" value="1"/>
</dbReference>
<dbReference type="EMBL" id="CAJNOQ010010860">
    <property type="protein sequence ID" value="CAF1262928.1"/>
    <property type="molecule type" value="Genomic_DNA"/>
</dbReference>